<reference evidence="6" key="1">
    <citation type="journal article" date="2020" name="bioRxiv">
        <title>Comparative genomics of Chlamydomonas.</title>
        <authorList>
            <person name="Craig R.J."/>
            <person name="Hasan A.R."/>
            <person name="Ness R.W."/>
            <person name="Keightley P.D."/>
        </authorList>
    </citation>
    <scope>NUCLEOTIDE SEQUENCE</scope>
    <source>
        <strain evidence="6">CCAP 11/70</strain>
    </source>
</reference>
<dbReference type="Pfam" id="PF00956">
    <property type="entry name" value="NAP"/>
    <property type="match status" value="2"/>
</dbReference>
<keyword evidence="5" id="KW-1133">Transmembrane helix</keyword>
<dbReference type="Proteomes" id="UP000612055">
    <property type="component" value="Unassembled WGS sequence"/>
</dbReference>
<comment type="similarity">
    <text evidence="1 3">Belongs to the nucleosome assembly protein (NAP) family.</text>
</comment>
<keyword evidence="5" id="KW-0472">Membrane</keyword>
<feature type="region of interest" description="Disordered" evidence="4">
    <location>
        <begin position="654"/>
        <end position="687"/>
    </location>
</feature>
<evidence type="ECO:0000313" key="6">
    <source>
        <dbReference type="EMBL" id="KAG2487076.1"/>
    </source>
</evidence>
<dbReference type="InterPro" id="IPR037231">
    <property type="entry name" value="NAP-like_sf"/>
</dbReference>
<accession>A0A836BS38</accession>
<dbReference type="GO" id="GO:0006334">
    <property type="term" value="P:nucleosome assembly"/>
    <property type="evidence" value="ECO:0007669"/>
    <property type="project" value="InterPro"/>
</dbReference>
<evidence type="ECO:0000256" key="3">
    <source>
        <dbReference type="RuleBase" id="RU003876"/>
    </source>
</evidence>
<feature type="compositionally biased region" description="Gly residues" evidence="4">
    <location>
        <begin position="78"/>
        <end position="87"/>
    </location>
</feature>
<evidence type="ECO:0000256" key="5">
    <source>
        <dbReference type="SAM" id="Phobius"/>
    </source>
</evidence>
<sequence>MAAKQEKRVLAAIEEIEVQVETAHTEHQQRLEEALVDYLAERGPLVERRYELVTGRSEPTPEELQGFKPQGAAAAAEGAGGAAGGKAGGGKGGKGVPFFWLNALCSQETLAPLITPRDRCALEYLQDVRYLRGPMGMQVEFLFGPNPYFNNQVLRKGIFVRRAPASRPGGPPGDIEEIREEATVIDWKPGRSLLVRAAEPAAARKGAAKKAAGGGGGGKKAQGKGAKEPAPVPRAKRHHGKHGAPPPDLPDPEEEEAEEEAGAEEEEEEEAEAGQEEVAAGGGGGRRRPCPSFFRFFLPVETGSMAKRKEIDPTRDPDDDDEEEEEEEHEGGEEQLPSGAAARAAALRERQTRDGQVLDVLIKHVVPRAVHLYLAAGGKGPGSHPEGHEEEEGFQLVSGTPAGDMASLALTAQRALYALVGLQKQLDALSLALKEREWASAVQLRAQAAKLGEQRRTLLVGPAGAPSGLSVPAFWLRALKATPVGGSLVQHRDERCLSYLADVRMVWDERRMPSPEEPLRLATLELEFLPNPYFSNPLLKKHFTFAAPGGSLNKLGVKESHSEPIDWLPDRDLTLRRPPGEGGGAPRPVPSFFQFFSNATGALCRAFHVPGGQSRAAQEAALDAQEELIAELVNHLLPMAGRLAAQCAVDVRDLGDEQSDDEADESDEEEDEEGEEEDGEEAAARRAARRAAAAAGRRRGADGSSGGLLRRLFAGGTASYVMGAFVVIMFLAQILVFMDTLEFVRSKYRWV</sequence>
<name>A0A836BS38_9CHLO</name>
<feature type="region of interest" description="Disordered" evidence="4">
    <location>
        <begin position="206"/>
        <end position="288"/>
    </location>
</feature>
<evidence type="ECO:0000256" key="1">
    <source>
        <dbReference type="ARBA" id="ARBA00009947"/>
    </source>
</evidence>
<protein>
    <recommendedName>
        <fullName evidence="8">Nucleosome assembly protein</fullName>
    </recommendedName>
</protein>
<dbReference type="GO" id="GO:0005634">
    <property type="term" value="C:nucleus"/>
    <property type="evidence" value="ECO:0007669"/>
    <property type="project" value="InterPro"/>
</dbReference>
<feature type="region of interest" description="Disordered" evidence="4">
    <location>
        <begin position="304"/>
        <end position="348"/>
    </location>
</feature>
<keyword evidence="7" id="KW-1185">Reference proteome</keyword>
<evidence type="ECO:0000256" key="4">
    <source>
        <dbReference type="SAM" id="MobiDB-lite"/>
    </source>
</evidence>
<feature type="compositionally biased region" description="Basic and acidic residues" evidence="4">
    <location>
        <begin position="307"/>
        <end position="316"/>
    </location>
</feature>
<dbReference type="EMBL" id="JAEHOE010000102">
    <property type="protein sequence ID" value="KAG2487076.1"/>
    <property type="molecule type" value="Genomic_DNA"/>
</dbReference>
<feature type="compositionally biased region" description="Acidic residues" evidence="4">
    <location>
        <begin position="250"/>
        <end position="275"/>
    </location>
</feature>
<dbReference type="GO" id="GO:0000724">
    <property type="term" value="P:double-strand break repair via homologous recombination"/>
    <property type="evidence" value="ECO:0007669"/>
    <property type="project" value="UniProtKB-ARBA"/>
</dbReference>
<feature type="compositionally biased region" description="Acidic residues" evidence="4">
    <location>
        <begin position="656"/>
        <end position="681"/>
    </location>
</feature>
<dbReference type="InterPro" id="IPR002164">
    <property type="entry name" value="NAP_family"/>
</dbReference>
<evidence type="ECO:0000256" key="2">
    <source>
        <dbReference type="ARBA" id="ARBA00023186"/>
    </source>
</evidence>
<keyword evidence="5" id="KW-0812">Transmembrane</keyword>
<comment type="caution">
    <text evidence="6">The sequence shown here is derived from an EMBL/GenBank/DDBJ whole genome shotgun (WGS) entry which is preliminary data.</text>
</comment>
<evidence type="ECO:0000313" key="7">
    <source>
        <dbReference type="Proteomes" id="UP000612055"/>
    </source>
</evidence>
<dbReference type="GO" id="GO:0042393">
    <property type="term" value="F:histone binding"/>
    <property type="evidence" value="ECO:0007669"/>
    <property type="project" value="UniProtKB-ARBA"/>
</dbReference>
<evidence type="ECO:0008006" key="8">
    <source>
        <dbReference type="Google" id="ProtNLM"/>
    </source>
</evidence>
<dbReference type="OrthoDB" id="547411at2759"/>
<gene>
    <name evidence="6" type="ORF">HYH03_014322</name>
</gene>
<dbReference type="SUPFAM" id="SSF143113">
    <property type="entry name" value="NAP-like"/>
    <property type="match status" value="2"/>
</dbReference>
<dbReference type="PANTHER" id="PTHR11875">
    <property type="entry name" value="TESTIS-SPECIFIC Y-ENCODED PROTEIN"/>
    <property type="match status" value="1"/>
</dbReference>
<proteinExistence type="inferred from homology"/>
<feature type="transmembrane region" description="Helical" evidence="5">
    <location>
        <begin position="718"/>
        <end position="738"/>
    </location>
</feature>
<dbReference type="Gene3D" id="3.30.1120.90">
    <property type="entry name" value="Nucleosome assembly protein"/>
    <property type="match status" value="2"/>
</dbReference>
<organism evidence="6 7">
    <name type="scientific">Edaphochlamys debaryana</name>
    <dbReference type="NCBI Taxonomy" id="47281"/>
    <lineage>
        <taxon>Eukaryota</taxon>
        <taxon>Viridiplantae</taxon>
        <taxon>Chlorophyta</taxon>
        <taxon>core chlorophytes</taxon>
        <taxon>Chlorophyceae</taxon>
        <taxon>CS clade</taxon>
        <taxon>Chlamydomonadales</taxon>
        <taxon>Chlamydomonadales incertae sedis</taxon>
        <taxon>Edaphochlamys</taxon>
    </lineage>
</organism>
<dbReference type="AlphaFoldDB" id="A0A836BS38"/>
<keyword evidence="2" id="KW-0143">Chaperone</keyword>
<feature type="compositionally biased region" description="Acidic residues" evidence="4">
    <location>
        <begin position="317"/>
        <end position="333"/>
    </location>
</feature>
<feature type="region of interest" description="Disordered" evidence="4">
    <location>
        <begin position="56"/>
        <end position="87"/>
    </location>
</feature>